<organism evidence="3 4">
    <name type="scientific">Cyanidiococcus yangmingshanensis</name>
    <dbReference type="NCBI Taxonomy" id="2690220"/>
    <lineage>
        <taxon>Eukaryota</taxon>
        <taxon>Rhodophyta</taxon>
        <taxon>Bangiophyceae</taxon>
        <taxon>Cyanidiales</taxon>
        <taxon>Cyanidiaceae</taxon>
        <taxon>Cyanidiococcus</taxon>
    </lineage>
</organism>
<accession>A0A7J7IM10</accession>
<keyword evidence="2" id="KW-1133">Transmembrane helix</keyword>
<keyword evidence="2" id="KW-0812">Transmembrane</keyword>
<feature type="transmembrane region" description="Helical" evidence="2">
    <location>
        <begin position="82"/>
        <end position="107"/>
    </location>
</feature>
<keyword evidence="2" id="KW-0472">Membrane</keyword>
<protein>
    <submittedName>
        <fullName evidence="3">Uncharacterized protein</fullName>
    </submittedName>
</protein>
<evidence type="ECO:0000313" key="4">
    <source>
        <dbReference type="Proteomes" id="UP000530660"/>
    </source>
</evidence>
<feature type="region of interest" description="Disordered" evidence="1">
    <location>
        <begin position="154"/>
        <end position="185"/>
    </location>
</feature>
<feature type="transmembrane region" description="Helical" evidence="2">
    <location>
        <begin position="37"/>
        <end position="62"/>
    </location>
</feature>
<feature type="compositionally biased region" description="Low complexity" evidence="1">
    <location>
        <begin position="168"/>
        <end position="177"/>
    </location>
</feature>
<keyword evidence="4" id="KW-1185">Reference proteome</keyword>
<dbReference type="AlphaFoldDB" id="A0A7J7IM10"/>
<dbReference type="Proteomes" id="UP000530660">
    <property type="component" value="Unassembled WGS sequence"/>
</dbReference>
<proteinExistence type="predicted"/>
<dbReference type="EMBL" id="VWRR01000006">
    <property type="protein sequence ID" value="KAF6003684.1"/>
    <property type="molecule type" value="Genomic_DNA"/>
</dbReference>
<reference evidence="3 4" key="1">
    <citation type="journal article" date="2020" name="J. Phycol.">
        <title>Comparative genome analysis reveals Cyanidiococcus gen. nov., a new extremophilic red algal genus sister to Cyanidioschyzon (Cyanidioschyzonaceae, Rhodophyta).</title>
        <authorList>
            <person name="Liu S.-L."/>
            <person name="Chiang Y.-R."/>
            <person name="Yoon H.S."/>
            <person name="Fu H.-Y."/>
        </authorList>
    </citation>
    <scope>NUCLEOTIDE SEQUENCE [LARGE SCALE GENOMIC DNA]</scope>
    <source>
        <strain evidence="3 4">THAL066</strain>
    </source>
</reference>
<name>A0A7J7IM10_9RHOD</name>
<evidence type="ECO:0000256" key="2">
    <source>
        <dbReference type="SAM" id="Phobius"/>
    </source>
</evidence>
<evidence type="ECO:0000313" key="3">
    <source>
        <dbReference type="EMBL" id="KAF6003684.1"/>
    </source>
</evidence>
<evidence type="ECO:0000256" key="1">
    <source>
        <dbReference type="SAM" id="MobiDB-lite"/>
    </source>
</evidence>
<sequence>MEDAAAAASKGAEPMFRLPQPPARLQRYLDPAFYSRTFFCIGPICLCSGAGLGLGVGCGAGIGKGWMPVTASTSSAGSGLGMGGSGAFSSLPLGSFLAGIPGGYFVLDLLRNVLRKFPGAQPGIGCGLGFGYGVGIGLHYGRAGASGFRRSTHLTPGTGSYGPAGEYSQSRSSTAPTPSAPPNPEVVRRVNELEKRLQNIEERLNTQIRLFELEQRMNRLERAEDTSKRKKTH</sequence>
<comment type="caution">
    <text evidence="3">The sequence shown here is derived from an EMBL/GenBank/DDBJ whole genome shotgun (WGS) entry which is preliminary data.</text>
</comment>
<gene>
    <name evidence="3" type="ORF">F1559_004478</name>
</gene>